<dbReference type="Gene3D" id="1.10.220.10">
    <property type="entry name" value="Annexin"/>
    <property type="match status" value="3"/>
</dbReference>
<keyword evidence="5" id="KW-0111">Calcium/phospholipid-binding</keyword>
<dbReference type="InterPro" id="IPR037104">
    <property type="entry name" value="Annexin_sf"/>
</dbReference>
<dbReference type="Pfam" id="PF00191">
    <property type="entry name" value="Annexin"/>
    <property type="match status" value="2"/>
</dbReference>
<proteinExistence type="inferred from homology"/>
<evidence type="ECO:0000313" key="6">
    <source>
        <dbReference type="EMBL" id="RPA85879.1"/>
    </source>
</evidence>
<keyword evidence="7" id="KW-1185">Reference proteome</keyword>
<dbReference type="GO" id="GO:0005634">
    <property type="term" value="C:nucleus"/>
    <property type="evidence" value="ECO:0007669"/>
    <property type="project" value="TreeGrafter"/>
</dbReference>
<dbReference type="AlphaFoldDB" id="A0A3N4IJ55"/>
<dbReference type="OrthoDB" id="37886at2759"/>
<protein>
    <submittedName>
        <fullName evidence="6">Annexin</fullName>
    </submittedName>
</protein>
<dbReference type="GO" id="GO:0001786">
    <property type="term" value="F:phosphatidylserine binding"/>
    <property type="evidence" value="ECO:0007669"/>
    <property type="project" value="TreeGrafter"/>
</dbReference>
<dbReference type="FunFam" id="1.10.220.10:FF:000002">
    <property type="entry name" value="Annexin"/>
    <property type="match status" value="1"/>
</dbReference>
<evidence type="ECO:0000256" key="2">
    <source>
        <dbReference type="ARBA" id="ARBA00022737"/>
    </source>
</evidence>
<dbReference type="SUPFAM" id="SSF47874">
    <property type="entry name" value="Annexin"/>
    <property type="match status" value="1"/>
</dbReference>
<dbReference type="EMBL" id="ML119652">
    <property type="protein sequence ID" value="RPA85879.1"/>
    <property type="molecule type" value="Genomic_DNA"/>
</dbReference>
<dbReference type="PANTHER" id="PTHR10502">
    <property type="entry name" value="ANNEXIN"/>
    <property type="match status" value="1"/>
</dbReference>
<evidence type="ECO:0000256" key="3">
    <source>
        <dbReference type="ARBA" id="ARBA00022837"/>
    </source>
</evidence>
<evidence type="ECO:0000256" key="4">
    <source>
        <dbReference type="ARBA" id="ARBA00023216"/>
    </source>
</evidence>
<dbReference type="PANTHER" id="PTHR10502:SF102">
    <property type="entry name" value="ANNEXIN B11"/>
    <property type="match status" value="1"/>
</dbReference>
<reference evidence="6 7" key="1">
    <citation type="journal article" date="2018" name="Nat. Ecol. Evol.">
        <title>Pezizomycetes genomes reveal the molecular basis of ectomycorrhizal truffle lifestyle.</title>
        <authorList>
            <person name="Murat C."/>
            <person name="Payen T."/>
            <person name="Noel B."/>
            <person name="Kuo A."/>
            <person name="Morin E."/>
            <person name="Chen J."/>
            <person name="Kohler A."/>
            <person name="Krizsan K."/>
            <person name="Balestrini R."/>
            <person name="Da Silva C."/>
            <person name="Montanini B."/>
            <person name="Hainaut M."/>
            <person name="Levati E."/>
            <person name="Barry K.W."/>
            <person name="Belfiori B."/>
            <person name="Cichocki N."/>
            <person name="Clum A."/>
            <person name="Dockter R.B."/>
            <person name="Fauchery L."/>
            <person name="Guy J."/>
            <person name="Iotti M."/>
            <person name="Le Tacon F."/>
            <person name="Lindquist E.A."/>
            <person name="Lipzen A."/>
            <person name="Malagnac F."/>
            <person name="Mello A."/>
            <person name="Molinier V."/>
            <person name="Miyauchi S."/>
            <person name="Poulain J."/>
            <person name="Riccioni C."/>
            <person name="Rubini A."/>
            <person name="Sitrit Y."/>
            <person name="Splivallo R."/>
            <person name="Traeger S."/>
            <person name="Wang M."/>
            <person name="Zifcakova L."/>
            <person name="Wipf D."/>
            <person name="Zambonelli A."/>
            <person name="Paolocci F."/>
            <person name="Nowrousian M."/>
            <person name="Ottonello S."/>
            <person name="Baldrian P."/>
            <person name="Spatafora J.W."/>
            <person name="Henrissat B."/>
            <person name="Nagy L.G."/>
            <person name="Aury J.M."/>
            <person name="Wincker P."/>
            <person name="Grigoriev I.V."/>
            <person name="Bonfante P."/>
            <person name="Martin F.M."/>
        </authorList>
    </citation>
    <scope>NUCLEOTIDE SEQUENCE [LARGE SCALE GENOMIC DNA]</scope>
    <source>
        <strain evidence="6 7">RN42</strain>
    </source>
</reference>
<dbReference type="GO" id="GO:0005886">
    <property type="term" value="C:plasma membrane"/>
    <property type="evidence" value="ECO:0007669"/>
    <property type="project" value="TreeGrafter"/>
</dbReference>
<dbReference type="GO" id="GO:0005544">
    <property type="term" value="F:calcium-dependent phospholipid binding"/>
    <property type="evidence" value="ECO:0007669"/>
    <property type="project" value="UniProtKB-KW"/>
</dbReference>
<organism evidence="6 7">
    <name type="scientific">Ascobolus immersus RN42</name>
    <dbReference type="NCBI Taxonomy" id="1160509"/>
    <lineage>
        <taxon>Eukaryota</taxon>
        <taxon>Fungi</taxon>
        <taxon>Dikarya</taxon>
        <taxon>Ascomycota</taxon>
        <taxon>Pezizomycotina</taxon>
        <taxon>Pezizomycetes</taxon>
        <taxon>Pezizales</taxon>
        <taxon>Ascobolaceae</taxon>
        <taxon>Ascobolus</taxon>
    </lineage>
</organism>
<accession>A0A3N4IJ55</accession>
<dbReference type="InterPro" id="IPR018502">
    <property type="entry name" value="Annexin_repeat"/>
</dbReference>
<gene>
    <name evidence="6" type="ORF">BJ508DRAFT_411847</name>
</gene>
<dbReference type="Proteomes" id="UP000275078">
    <property type="component" value="Unassembled WGS sequence"/>
</dbReference>
<evidence type="ECO:0000313" key="7">
    <source>
        <dbReference type="Proteomes" id="UP000275078"/>
    </source>
</evidence>
<dbReference type="GO" id="GO:0005737">
    <property type="term" value="C:cytoplasm"/>
    <property type="evidence" value="ECO:0007669"/>
    <property type="project" value="TreeGrafter"/>
</dbReference>
<dbReference type="GO" id="GO:0005509">
    <property type="term" value="F:calcium ion binding"/>
    <property type="evidence" value="ECO:0007669"/>
    <property type="project" value="InterPro"/>
</dbReference>
<comment type="similarity">
    <text evidence="1">Belongs to the annexin family.</text>
</comment>
<dbReference type="STRING" id="1160509.A0A3N4IJ55"/>
<evidence type="ECO:0000256" key="5">
    <source>
        <dbReference type="ARBA" id="ARBA00023302"/>
    </source>
</evidence>
<dbReference type="GO" id="GO:0012506">
    <property type="term" value="C:vesicle membrane"/>
    <property type="evidence" value="ECO:0007669"/>
    <property type="project" value="TreeGrafter"/>
</dbReference>
<evidence type="ECO:0000256" key="1">
    <source>
        <dbReference type="ARBA" id="ARBA00007831"/>
    </source>
</evidence>
<keyword evidence="4" id="KW-0041">Annexin</keyword>
<dbReference type="PROSITE" id="PS51897">
    <property type="entry name" value="ANNEXIN_2"/>
    <property type="match status" value="2"/>
</dbReference>
<dbReference type="SMART" id="SM00335">
    <property type="entry name" value="ANX"/>
    <property type="match status" value="2"/>
</dbReference>
<keyword evidence="3" id="KW-0106">Calcium</keyword>
<keyword evidence="2" id="KW-0677">Repeat</keyword>
<sequence length="173" mass="19768">MANIKKAYKLRYGSSLERALKGDLSGKTEKLFVMAIEECRQEDWIQPDPNRIAMDVKLLRKAGEGVIGTDEITFAQVFTRSNDAHLRAVAQEYERTYGNSLRKVIDSEFSGHLKQAFSYILEGALNKAERDARLLEDSMKGFGTKDTLLISRLIRVHWDQGHLEAVKRAYFQL</sequence>
<name>A0A3N4IJ55_ASCIM</name>